<dbReference type="GO" id="GO:0000139">
    <property type="term" value="C:Golgi membrane"/>
    <property type="evidence" value="ECO:0007669"/>
    <property type="project" value="UniProtKB-SubCell"/>
</dbReference>
<dbReference type="Proteomes" id="UP000247498">
    <property type="component" value="Unassembled WGS sequence"/>
</dbReference>
<evidence type="ECO:0000256" key="2">
    <source>
        <dbReference type="ARBA" id="ARBA00004653"/>
    </source>
</evidence>
<dbReference type="EMBL" id="BDRX01000167">
    <property type="protein sequence ID" value="GBF99673.1"/>
    <property type="molecule type" value="Genomic_DNA"/>
</dbReference>
<evidence type="ECO:0000313" key="11">
    <source>
        <dbReference type="EMBL" id="GBF99673.1"/>
    </source>
</evidence>
<keyword evidence="12" id="KW-1185">Reference proteome</keyword>
<reference evidence="11 12" key="1">
    <citation type="journal article" date="2018" name="Sci. Rep.">
        <title>Raphidocelis subcapitata (=Pseudokirchneriella subcapitata) provides an insight into genome evolution and environmental adaptations in the Sphaeropleales.</title>
        <authorList>
            <person name="Suzuki S."/>
            <person name="Yamaguchi H."/>
            <person name="Nakajima N."/>
            <person name="Kawachi M."/>
        </authorList>
    </citation>
    <scope>NUCLEOTIDE SEQUENCE [LARGE SCALE GENOMIC DNA]</scope>
    <source>
        <strain evidence="11 12">NIES-35</strain>
    </source>
</reference>
<keyword evidence="9 10" id="KW-0472">Membrane</keyword>
<keyword evidence="4 10" id="KW-0812">Transmembrane</keyword>
<evidence type="ECO:0000256" key="10">
    <source>
        <dbReference type="RuleBase" id="RU363079"/>
    </source>
</evidence>
<comment type="similarity">
    <text evidence="3 10">Belongs to the nonaspanin (TM9SF) (TC 9.A.2) family.</text>
</comment>
<dbReference type="Pfam" id="PF02990">
    <property type="entry name" value="EMP70"/>
    <property type="match status" value="1"/>
</dbReference>
<dbReference type="STRING" id="307507.A0A2V0PNJ7"/>
<dbReference type="GO" id="GO:0010008">
    <property type="term" value="C:endosome membrane"/>
    <property type="evidence" value="ECO:0007669"/>
    <property type="project" value="UniProtKB-SubCell"/>
</dbReference>
<evidence type="ECO:0000313" key="12">
    <source>
        <dbReference type="Proteomes" id="UP000247498"/>
    </source>
</evidence>
<dbReference type="OrthoDB" id="1666796at2759"/>
<keyword evidence="5" id="KW-0732">Signal</keyword>
<keyword evidence="8" id="KW-0333">Golgi apparatus</keyword>
<name>A0A2V0PNJ7_9CHLO</name>
<keyword evidence="7 10" id="KW-1133">Transmembrane helix</keyword>
<evidence type="ECO:0000256" key="4">
    <source>
        <dbReference type="ARBA" id="ARBA00022692"/>
    </source>
</evidence>
<gene>
    <name evidence="11" type="ORF">Rsub_12492</name>
</gene>
<sequence length="130" mass="14777">MFIELYFAMTSVWLGFFYYLFFFVLAVGLLTLIINVEISVLCTYVQLCAEDYAWWWRSFHRGGSVALYVAIYSVGFLSSTLHNLSGFLPILVYFSYMSVFITGLYFACGMVGFVASGAFVYAIMRAVKAE</sequence>
<dbReference type="PANTHER" id="PTHR10766:SF55">
    <property type="entry name" value="TRANSMEMBRANE 9 SUPERFAMILY MEMBER 4"/>
    <property type="match status" value="1"/>
</dbReference>
<organism evidence="11 12">
    <name type="scientific">Raphidocelis subcapitata</name>
    <dbReference type="NCBI Taxonomy" id="307507"/>
    <lineage>
        <taxon>Eukaryota</taxon>
        <taxon>Viridiplantae</taxon>
        <taxon>Chlorophyta</taxon>
        <taxon>core chlorophytes</taxon>
        <taxon>Chlorophyceae</taxon>
        <taxon>CS clade</taxon>
        <taxon>Sphaeropleales</taxon>
        <taxon>Selenastraceae</taxon>
        <taxon>Raphidocelis</taxon>
    </lineage>
</organism>
<evidence type="ECO:0000256" key="3">
    <source>
        <dbReference type="ARBA" id="ARBA00005227"/>
    </source>
</evidence>
<dbReference type="InParanoid" id="A0A2V0PNJ7"/>
<feature type="transmembrane region" description="Helical" evidence="10">
    <location>
        <begin position="90"/>
        <end position="123"/>
    </location>
</feature>
<feature type="transmembrane region" description="Helical" evidence="10">
    <location>
        <begin position="16"/>
        <end position="44"/>
    </location>
</feature>
<evidence type="ECO:0000256" key="8">
    <source>
        <dbReference type="ARBA" id="ARBA00023034"/>
    </source>
</evidence>
<feature type="transmembrane region" description="Helical" evidence="10">
    <location>
        <begin position="65"/>
        <end position="84"/>
    </location>
</feature>
<keyword evidence="6" id="KW-0967">Endosome</keyword>
<comment type="subcellular location">
    <subcellularLocation>
        <location evidence="1">Endosome membrane</location>
        <topology evidence="1">Multi-pass membrane protein</topology>
    </subcellularLocation>
    <subcellularLocation>
        <location evidence="2">Golgi apparatus membrane</location>
        <topology evidence="2">Multi-pass membrane protein</topology>
    </subcellularLocation>
</comment>
<evidence type="ECO:0000256" key="7">
    <source>
        <dbReference type="ARBA" id="ARBA00022989"/>
    </source>
</evidence>
<comment type="caution">
    <text evidence="11">The sequence shown here is derived from an EMBL/GenBank/DDBJ whole genome shotgun (WGS) entry which is preliminary data.</text>
</comment>
<dbReference type="InterPro" id="IPR004240">
    <property type="entry name" value="EMP70"/>
</dbReference>
<evidence type="ECO:0000256" key="6">
    <source>
        <dbReference type="ARBA" id="ARBA00022753"/>
    </source>
</evidence>
<protein>
    <recommendedName>
        <fullName evidence="10">Transmembrane 9 superfamily member</fullName>
    </recommendedName>
</protein>
<evidence type="ECO:0000256" key="5">
    <source>
        <dbReference type="ARBA" id="ARBA00022729"/>
    </source>
</evidence>
<evidence type="ECO:0000256" key="9">
    <source>
        <dbReference type="ARBA" id="ARBA00023136"/>
    </source>
</evidence>
<accession>A0A2V0PNJ7</accession>
<dbReference type="PANTHER" id="PTHR10766">
    <property type="entry name" value="TRANSMEMBRANE 9 SUPERFAMILY PROTEIN"/>
    <property type="match status" value="1"/>
</dbReference>
<proteinExistence type="inferred from homology"/>
<comment type="caution">
    <text evidence="10">Lacks conserved residue(s) required for the propagation of feature annotation.</text>
</comment>
<evidence type="ECO:0000256" key="1">
    <source>
        <dbReference type="ARBA" id="ARBA00004337"/>
    </source>
</evidence>
<dbReference type="AlphaFoldDB" id="A0A2V0PNJ7"/>
<dbReference type="GO" id="GO:0072657">
    <property type="term" value="P:protein localization to membrane"/>
    <property type="evidence" value="ECO:0007669"/>
    <property type="project" value="TreeGrafter"/>
</dbReference>